<feature type="region of interest" description="Disordered" evidence="1">
    <location>
        <begin position="148"/>
        <end position="187"/>
    </location>
</feature>
<sequence>MSVLAVGDFYQLPPLGKSKPLCVYEEGMLDIWKDNFQMVNLTQIMRQKDDLVFAELLNRLRVKRKMDTLTDEDRALPTETVIDIKDCPLDALHIFATNKGVDEHNRKTVAALHTDFVNIKAQDYAKDPTTDSMSLLNRDFVPKVNNIQETTNKDGGNPKDKSWIINEGYSKDGSRSTCEESAFQHRV</sequence>
<comment type="caution">
    <text evidence="2">The sequence shown here is derived from an EMBL/GenBank/DDBJ whole genome shotgun (WGS) entry which is preliminary data.</text>
</comment>
<dbReference type="Proteomes" id="UP000424527">
    <property type="component" value="Unassembled WGS sequence"/>
</dbReference>
<dbReference type="PANTHER" id="PTHR47642">
    <property type="entry name" value="ATP-DEPENDENT DNA HELICASE"/>
    <property type="match status" value="1"/>
</dbReference>
<feature type="compositionally biased region" description="Basic and acidic residues" evidence="1">
    <location>
        <begin position="169"/>
        <end position="178"/>
    </location>
</feature>
<keyword evidence="3" id="KW-1185">Reference proteome</keyword>
<dbReference type="Gene3D" id="3.40.50.300">
    <property type="entry name" value="P-loop containing nucleotide triphosphate hydrolases"/>
    <property type="match status" value="1"/>
</dbReference>
<evidence type="ECO:0000313" key="3">
    <source>
        <dbReference type="Proteomes" id="UP000424527"/>
    </source>
</evidence>
<evidence type="ECO:0000313" key="2">
    <source>
        <dbReference type="EMBL" id="KAE8296894.1"/>
    </source>
</evidence>
<dbReference type="SUPFAM" id="SSF52540">
    <property type="entry name" value="P-loop containing nucleoside triphosphate hydrolases"/>
    <property type="match status" value="1"/>
</dbReference>
<evidence type="ECO:0008006" key="4">
    <source>
        <dbReference type="Google" id="ProtNLM"/>
    </source>
</evidence>
<proteinExistence type="predicted"/>
<dbReference type="InterPro" id="IPR051055">
    <property type="entry name" value="PIF1_helicase"/>
</dbReference>
<dbReference type="AlphaFoldDB" id="A0A6G0IZY5"/>
<dbReference type="InterPro" id="IPR027417">
    <property type="entry name" value="P-loop_NTPase"/>
</dbReference>
<reference evidence="2 3" key="1">
    <citation type="submission" date="2019-07" db="EMBL/GenBank/DDBJ databases">
        <title>Chromosome genome assembly for large yellow croaker.</title>
        <authorList>
            <person name="Xiao S."/>
        </authorList>
    </citation>
    <scope>NUCLEOTIDE SEQUENCE [LARGE SCALE GENOMIC DNA]</scope>
    <source>
        <strain evidence="2">JMULYC20181020</strain>
        <tissue evidence="2">Muscle</tissue>
    </source>
</reference>
<organism evidence="2 3">
    <name type="scientific">Larimichthys crocea</name>
    <name type="common">Large yellow croaker</name>
    <name type="synonym">Pseudosciaena crocea</name>
    <dbReference type="NCBI Taxonomy" id="215358"/>
    <lineage>
        <taxon>Eukaryota</taxon>
        <taxon>Metazoa</taxon>
        <taxon>Chordata</taxon>
        <taxon>Craniata</taxon>
        <taxon>Vertebrata</taxon>
        <taxon>Euteleostomi</taxon>
        <taxon>Actinopterygii</taxon>
        <taxon>Neopterygii</taxon>
        <taxon>Teleostei</taxon>
        <taxon>Neoteleostei</taxon>
        <taxon>Acanthomorphata</taxon>
        <taxon>Eupercaria</taxon>
        <taxon>Sciaenidae</taxon>
        <taxon>Larimichthys</taxon>
    </lineage>
</organism>
<gene>
    <name evidence="2" type="ORF">D5F01_LYC03505</name>
</gene>
<dbReference type="PANTHER" id="PTHR47642:SF5">
    <property type="entry name" value="ATP-DEPENDENT DNA HELICASE"/>
    <property type="match status" value="1"/>
</dbReference>
<evidence type="ECO:0000256" key="1">
    <source>
        <dbReference type="SAM" id="MobiDB-lite"/>
    </source>
</evidence>
<dbReference type="EMBL" id="REGW02000004">
    <property type="protein sequence ID" value="KAE8296894.1"/>
    <property type="molecule type" value="Genomic_DNA"/>
</dbReference>
<accession>A0A6G0IZY5</accession>
<protein>
    <recommendedName>
        <fullName evidence="4">ATP-dependent DNA helicase</fullName>
    </recommendedName>
</protein>
<name>A0A6G0IZY5_LARCR</name>